<accession>A0A6J5PCP6</accession>
<protein>
    <submittedName>
        <fullName evidence="1">Uncharacterized protein</fullName>
    </submittedName>
</protein>
<evidence type="ECO:0000313" key="1">
    <source>
        <dbReference type="EMBL" id="CAB4165314.1"/>
    </source>
</evidence>
<name>A0A6J5PCP6_9CAUD</name>
<gene>
    <name evidence="1" type="ORF">UFOVP822_35</name>
</gene>
<dbReference type="EMBL" id="LR796775">
    <property type="protein sequence ID" value="CAB4165314.1"/>
    <property type="molecule type" value="Genomic_DNA"/>
</dbReference>
<organism evidence="1">
    <name type="scientific">uncultured Caudovirales phage</name>
    <dbReference type="NCBI Taxonomy" id="2100421"/>
    <lineage>
        <taxon>Viruses</taxon>
        <taxon>Duplodnaviria</taxon>
        <taxon>Heunggongvirae</taxon>
        <taxon>Uroviricota</taxon>
        <taxon>Caudoviricetes</taxon>
        <taxon>Peduoviridae</taxon>
        <taxon>Maltschvirus</taxon>
        <taxon>Maltschvirus maltsch</taxon>
    </lineage>
</organism>
<proteinExistence type="predicted"/>
<sequence length="155" mass="17599">MGVLLFPKLTETITKNLTIREPLFPGKDAPPVLRNLIVSILTEEIKKEFTDIFSENCPKTQNQDANNNMRVITPAPLPRGNIAMVDDNRPLFYSAKEQRLIDYLEEHGPAKQAQIVKFFKEDVNPINDTTVKELLANLGHRRAITTGPDGYEVRR</sequence>
<reference evidence="1" key="1">
    <citation type="submission" date="2020-04" db="EMBL/GenBank/DDBJ databases">
        <authorList>
            <person name="Chiriac C."/>
            <person name="Salcher M."/>
            <person name="Ghai R."/>
            <person name="Kavagutti S V."/>
        </authorList>
    </citation>
    <scope>NUCLEOTIDE SEQUENCE</scope>
</reference>